<dbReference type="AlphaFoldDB" id="A0A1W1VNP1"/>
<organism evidence="1 2">
    <name type="scientific">Desulfonispora thiosulfatigenes DSM 11270</name>
    <dbReference type="NCBI Taxonomy" id="656914"/>
    <lineage>
        <taxon>Bacteria</taxon>
        <taxon>Bacillati</taxon>
        <taxon>Bacillota</taxon>
        <taxon>Clostridia</taxon>
        <taxon>Eubacteriales</taxon>
        <taxon>Peptococcaceae</taxon>
        <taxon>Desulfonispora</taxon>
    </lineage>
</organism>
<dbReference type="SUPFAM" id="SSF56784">
    <property type="entry name" value="HAD-like"/>
    <property type="match status" value="1"/>
</dbReference>
<dbReference type="InterPro" id="IPR036412">
    <property type="entry name" value="HAD-like_sf"/>
</dbReference>
<dbReference type="InterPro" id="IPR023214">
    <property type="entry name" value="HAD_sf"/>
</dbReference>
<evidence type="ECO:0000313" key="1">
    <source>
        <dbReference type="EMBL" id="SMB94681.1"/>
    </source>
</evidence>
<evidence type="ECO:0008006" key="3">
    <source>
        <dbReference type="Google" id="ProtNLM"/>
    </source>
</evidence>
<reference evidence="1 2" key="1">
    <citation type="submission" date="2017-04" db="EMBL/GenBank/DDBJ databases">
        <authorList>
            <person name="Afonso C.L."/>
            <person name="Miller P.J."/>
            <person name="Scott M.A."/>
            <person name="Spackman E."/>
            <person name="Goraichik I."/>
            <person name="Dimitrov K.M."/>
            <person name="Suarez D.L."/>
            <person name="Swayne D.E."/>
        </authorList>
    </citation>
    <scope>NUCLEOTIDE SEQUENCE [LARGE SCALE GENOMIC DNA]</scope>
    <source>
        <strain evidence="1 2">DSM 11270</strain>
    </source>
</reference>
<dbReference type="EMBL" id="FWWT01000022">
    <property type="protein sequence ID" value="SMB94681.1"/>
    <property type="molecule type" value="Genomic_DNA"/>
</dbReference>
<dbReference type="OrthoDB" id="9787572at2"/>
<dbReference type="InterPro" id="IPR027706">
    <property type="entry name" value="PGP_Pase"/>
</dbReference>
<dbReference type="NCBIfam" id="TIGR01668">
    <property type="entry name" value="YqeG_hyp_ppase"/>
    <property type="match status" value="1"/>
</dbReference>
<dbReference type="CDD" id="cd16416">
    <property type="entry name" value="HAD_BsYqeG-like"/>
    <property type="match status" value="1"/>
</dbReference>
<dbReference type="Pfam" id="PF09419">
    <property type="entry name" value="PGP_phosphatase"/>
    <property type="match status" value="1"/>
</dbReference>
<dbReference type="NCBIfam" id="TIGR01549">
    <property type="entry name" value="HAD-SF-IA-v1"/>
    <property type="match status" value="1"/>
</dbReference>
<accession>A0A1W1VNP1</accession>
<evidence type="ECO:0000313" key="2">
    <source>
        <dbReference type="Proteomes" id="UP000192731"/>
    </source>
</evidence>
<dbReference type="RefSeq" id="WP_084054068.1">
    <property type="nucleotide sequence ID" value="NZ_FWWT01000022.1"/>
</dbReference>
<keyword evidence="2" id="KW-1185">Reference proteome</keyword>
<name>A0A1W1VNP1_DESTI</name>
<dbReference type="GO" id="GO:0008962">
    <property type="term" value="F:phosphatidylglycerophosphatase activity"/>
    <property type="evidence" value="ECO:0007669"/>
    <property type="project" value="InterPro"/>
</dbReference>
<sequence>MLSYFKPDYYAPSLFEIPIDDLKTYGIKGLIIDLDNTLTNWNTIEISKEVTDWLDKVQKKGFKVCVVSNNSFDRINNSLEGLGIPFVANALKPSKKSFVKAMKIIDTNINNTAVIGDQLFTDIFGGKRVGITTVLVLPISNKEFIGTKFVRLVEKIIIKTLY</sequence>
<dbReference type="InterPro" id="IPR010021">
    <property type="entry name" value="PGPP1/Gep4"/>
</dbReference>
<dbReference type="InterPro" id="IPR006549">
    <property type="entry name" value="HAD-SF_hydro_IIIA"/>
</dbReference>
<proteinExistence type="predicted"/>
<gene>
    <name evidence="1" type="ORF">SAMN00017405_0255</name>
</gene>
<dbReference type="InterPro" id="IPR006439">
    <property type="entry name" value="HAD-SF_hydro_IA"/>
</dbReference>
<protein>
    <recommendedName>
        <fullName evidence="3">YqeG family HAD IIIA-type phosphatase</fullName>
    </recommendedName>
</protein>
<dbReference type="Proteomes" id="UP000192731">
    <property type="component" value="Unassembled WGS sequence"/>
</dbReference>
<dbReference type="NCBIfam" id="TIGR01662">
    <property type="entry name" value="HAD-SF-IIIA"/>
    <property type="match status" value="1"/>
</dbReference>
<dbReference type="STRING" id="656914.SAMN00017405_0255"/>
<dbReference type="Gene3D" id="3.40.50.1000">
    <property type="entry name" value="HAD superfamily/HAD-like"/>
    <property type="match status" value="1"/>
</dbReference>